<feature type="compositionally biased region" description="Polar residues" evidence="10">
    <location>
        <begin position="2135"/>
        <end position="2154"/>
    </location>
</feature>
<keyword evidence="11" id="KW-0472">Membrane</keyword>
<dbReference type="InterPro" id="IPR025997">
    <property type="entry name" value="SBP_2_dom"/>
</dbReference>
<feature type="region of interest" description="Disordered" evidence="10">
    <location>
        <begin position="2129"/>
        <end position="2177"/>
    </location>
</feature>
<dbReference type="FunFam" id="1.10.287.130:FF:000002">
    <property type="entry name" value="Two-component osmosensing histidine kinase"/>
    <property type="match status" value="1"/>
</dbReference>
<evidence type="ECO:0000313" key="15">
    <source>
        <dbReference type="EMBL" id="KAG9325369.1"/>
    </source>
</evidence>
<feature type="compositionally biased region" description="Basic and acidic residues" evidence="10">
    <location>
        <begin position="2390"/>
        <end position="2402"/>
    </location>
</feature>
<feature type="compositionally biased region" description="Polar residues" evidence="10">
    <location>
        <begin position="1952"/>
        <end position="1965"/>
    </location>
</feature>
<dbReference type="Pfam" id="PF13407">
    <property type="entry name" value="Peripla_BP_4"/>
    <property type="match status" value="1"/>
</dbReference>
<dbReference type="Pfam" id="PF00512">
    <property type="entry name" value="HisKA"/>
    <property type="match status" value="1"/>
</dbReference>
<dbReference type="InterPro" id="IPR005467">
    <property type="entry name" value="His_kinase_dom"/>
</dbReference>
<protein>
    <recommendedName>
        <fullName evidence="2">histidine kinase</fullName>
        <ecNumber evidence="2">2.7.13.3</ecNumber>
    </recommendedName>
</protein>
<evidence type="ECO:0000313" key="16">
    <source>
        <dbReference type="Proteomes" id="UP000717515"/>
    </source>
</evidence>
<feature type="transmembrane region" description="Helical" evidence="11">
    <location>
        <begin position="2547"/>
        <end position="2566"/>
    </location>
</feature>
<dbReference type="Gene3D" id="3.30.565.10">
    <property type="entry name" value="Histidine kinase-like ATPase, C-terminal domain"/>
    <property type="match status" value="1"/>
</dbReference>
<dbReference type="InterPro" id="IPR011009">
    <property type="entry name" value="Kinase-like_dom_sf"/>
</dbReference>
<evidence type="ECO:0000256" key="1">
    <source>
        <dbReference type="ARBA" id="ARBA00000085"/>
    </source>
</evidence>
<gene>
    <name evidence="15" type="ORF">KVV02_004144</name>
</gene>
<dbReference type="Gene3D" id="1.10.510.10">
    <property type="entry name" value="Transferase(Phosphotransferase) domain 1"/>
    <property type="match status" value="2"/>
</dbReference>
<feature type="domain" description="Protein kinase" evidence="12">
    <location>
        <begin position="1290"/>
        <end position="1703"/>
    </location>
</feature>
<feature type="transmembrane region" description="Helical" evidence="11">
    <location>
        <begin position="1143"/>
        <end position="1167"/>
    </location>
</feature>
<feature type="transmembrane region" description="Helical" evidence="11">
    <location>
        <begin position="2586"/>
        <end position="2605"/>
    </location>
</feature>
<dbReference type="Gene3D" id="2.10.50.10">
    <property type="entry name" value="Tumor Necrosis Factor Receptor, subunit A, domain 2"/>
    <property type="match status" value="1"/>
</dbReference>
<feature type="compositionally biased region" description="Low complexity" evidence="10">
    <location>
        <begin position="2163"/>
        <end position="2176"/>
    </location>
</feature>
<feature type="region of interest" description="Disordered" evidence="10">
    <location>
        <begin position="1481"/>
        <end position="1500"/>
    </location>
</feature>
<dbReference type="SUPFAM" id="SSF56112">
    <property type="entry name" value="Protein kinase-like (PK-like)"/>
    <property type="match status" value="1"/>
</dbReference>
<dbReference type="SUPFAM" id="SSF47384">
    <property type="entry name" value="Homodimeric domain of signal transducing histidine kinase"/>
    <property type="match status" value="1"/>
</dbReference>
<evidence type="ECO:0000256" key="2">
    <source>
        <dbReference type="ARBA" id="ARBA00012438"/>
    </source>
</evidence>
<evidence type="ECO:0000259" key="13">
    <source>
        <dbReference type="PROSITE" id="PS50109"/>
    </source>
</evidence>
<evidence type="ECO:0000256" key="9">
    <source>
        <dbReference type="PROSITE-ProRule" id="PRU00169"/>
    </source>
</evidence>
<dbReference type="SMART" id="SM00388">
    <property type="entry name" value="HisKA"/>
    <property type="match status" value="1"/>
</dbReference>
<dbReference type="Pfam" id="PF07714">
    <property type="entry name" value="PK_Tyr_Ser-Thr"/>
    <property type="match status" value="1"/>
</dbReference>
<keyword evidence="11" id="KW-1133">Transmembrane helix</keyword>
<evidence type="ECO:0000256" key="6">
    <source>
        <dbReference type="ARBA" id="ARBA00022777"/>
    </source>
</evidence>
<feature type="compositionally biased region" description="Polar residues" evidence="10">
    <location>
        <begin position="1535"/>
        <end position="1562"/>
    </location>
</feature>
<keyword evidence="3" id="KW-0597">Phosphoprotein</keyword>
<dbReference type="InterPro" id="IPR009030">
    <property type="entry name" value="Growth_fac_rcpt_cys_sf"/>
</dbReference>
<feature type="compositionally biased region" description="Polar residues" evidence="10">
    <location>
        <begin position="1923"/>
        <end position="1933"/>
    </location>
</feature>
<feature type="region of interest" description="Disordered" evidence="10">
    <location>
        <begin position="2230"/>
        <end position="2256"/>
    </location>
</feature>
<feature type="compositionally biased region" description="Polar residues" evidence="10">
    <location>
        <begin position="2230"/>
        <end position="2241"/>
    </location>
</feature>
<feature type="region of interest" description="Disordered" evidence="10">
    <location>
        <begin position="2320"/>
        <end position="2443"/>
    </location>
</feature>
<feature type="transmembrane region" description="Helical" evidence="11">
    <location>
        <begin position="2701"/>
        <end position="2721"/>
    </location>
</feature>
<dbReference type="InterPro" id="IPR000719">
    <property type="entry name" value="Prot_kinase_dom"/>
</dbReference>
<dbReference type="Gene3D" id="3.40.50.2300">
    <property type="match status" value="3"/>
</dbReference>
<keyword evidence="7" id="KW-0067">ATP-binding</keyword>
<feature type="region of interest" description="Disordered" evidence="10">
    <location>
        <begin position="2508"/>
        <end position="2530"/>
    </location>
</feature>
<dbReference type="PANTHER" id="PTHR45339:SF1">
    <property type="entry name" value="HYBRID SIGNAL TRANSDUCTION HISTIDINE KINASE J"/>
    <property type="match status" value="1"/>
</dbReference>
<dbReference type="InterPro" id="IPR036890">
    <property type="entry name" value="HATPase_C_sf"/>
</dbReference>
<comment type="caution">
    <text evidence="9">Lacks conserved residue(s) required for the propagation of feature annotation.</text>
</comment>
<evidence type="ECO:0000256" key="11">
    <source>
        <dbReference type="SAM" id="Phobius"/>
    </source>
</evidence>
<dbReference type="SUPFAM" id="SSF57184">
    <property type="entry name" value="Growth factor receptor domain"/>
    <property type="match status" value="1"/>
</dbReference>
<name>A0A9P8A7I4_MORAP</name>
<dbReference type="InterPro" id="IPR001789">
    <property type="entry name" value="Sig_transdc_resp-reg_receiver"/>
</dbReference>
<dbReference type="InterPro" id="IPR001245">
    <property type="entry name" value="Ser-Thr/Tyr_kinase_cat_dom"/>
</dbReference>
<evidence type="ECO:0000256" key="10">
    <source>
        <dbReference type="SAM" id="MobiDB-lite"/>
    </source>
</evidence>
<dbReference type="GO" id="GO:0000155">
    <property type="term" value="F:phosphorelay sensor kinase activity"/>
    <property type="evidence" value="ECO:0007669"/>
    <property type="project" value="InterPro"/>
</dbReference>
<dbReference type="SUPFAM" id="SSF53822">
    <property type="entry name" value="Periplasmic binding protein-like I"/>
    <property type="match status" value="1"/>
</dbReference>
<dbReference type="InterPro" id="IPR011006">
    <property type="entry name" value="CheY-like_superfamily"/>
</dbReference>
<keyword evidence="5" id="KW-0547">Nucleotide-binding</keyword>
<keyword evidence="6" id="KW-0418">Kinase</keyword>
<keyword evidence="8" id="KW-0902">Two-component regulatory system</keyword>
<evidence type="ECO:0000256" key="8">
    <source>
        <dbReference type="ARBA" id="ARBA00023012"/>
    </source>
</evidence>
<dbReference type="SUPFAM" id="SSF52172">
    <property type="entry name" value="CheY-like"/>
    <property type="match status" value="1"/>
</dbReference>
<dbReference type="EMBL" id="JAIFTL010000042">
    <property type="protein sequence ID" value="KAG9325369.1"/>
    <property type="molecule type" value="Genomic_DNA"/>
</dbReference>
<keyword evidence="11" id="KW-0812">Transmembrane</keyword>
<feature type="region of interest" description="Disordered" evidence="10">
    <location>
        <begin position="1916"/>
        <end position="2001"/>
    </location>
</feature>
<dbReference type="SUPFAM" id="SSF55874">
    <property type="entry name" value="ATPase domain of HSP90 chaperone/DNA topoisomerase II/histidine kinase"/>
    <property type="match status" value="1"/>
</dbReference>
<feature type="transmembrane region" description="Helical" evidence="11">
    <location>
        <begin position="2617"/>
        <end position="2642"/>
    </location>
</feature>
<comment type="caution">
    <text evidence="15">The sequence shown here is derived from an EMBL/GenBank/DDBJ whole genome shotgun (WGS) entry which is preliminary data.</text>
</comment>
<dbReference type="PROSITE" id="PS50011">
    <property type="entry name" value="PROTEIN_KINASE_DOM"/>
    <property type="match status" value="1"/>
</dbReference>
<dbReference type="InterPro" id="IPR028082">
    <property type="entry name" value="Peripla_BP_I"/>
</dbReference>
<feature type="region of interest" description="Disordered" evidence="10">
    <location>
        <begin position="1535"/>
        <end position="1571"/>
    </location>
</feature>
<evidence type="ECO:0000259" key="14">
    <source>
        <dbReference type="PROSITE" id="PS50110"/>
    </source>
</evidence>
<dbReference type="CDD" id="cd00082">
    <property type="entry name" value="HisKA"/>
    <property type="match status" value="1"/>
</dbReference>
<comment type="catalytic activity">
    <reaction evidence="1">
        <text>ATP + protein L-histidine = ADP + protein N-phospho-L-histidine.</text>
        <dbReference type="EC" id="2.7.13.3"/>
    </reaction>
</comment>
<accession>A0A9P8A7I4</accession>
<evidence type="ECO:0000256" key="4">
    <source>
        <dbReference type="ARBA" id="ARBA00022679"/>
    </source>
</evidence>
<feature type="compositionally biased region" description="Low complexity" evidence="10">
    <location>
        <begin position="2512"/>
        <end position="2522"/>
    </location>
</feature>
<evidence type="ECO:0000256" key="7">
    <source>
        <dbReference type="ARBA" id="ARBA00022840"/>
    </source>
</evidence>
<dbReference type="EC" id="2.7.13.3" evidence="2"/>
<dbReference type="InterPro" id="IPR003661">
    <property type="entry name" value="HisK_dim/P_dom"/>
</dbReference>
<evidence type="ECO:0000259" key="12">
    <source>
        <dbReference type="PROSITE" id="PS50011"/>
    </source>
</evidence>
<proteinExistence type="predicted"/>
<feature type="domain" description="Histidine kinase" evidence="13">
    <location>
        <begin position="1769"/>
        <end position="1903"/>
    </location>
</feature>
<dbReference type="PANTHER" id="PTHR45339">
    <property type="entry name" value="HYBRID SIGNAL TRANSDUCTION HISTIDINE KINASE J"/>
    <property type="match status" value="1"/>
</dbReference>
<organism evidence="15 16">
    <name type="scientific">Mortierella alpina</name>
    <name type="common">Oleaginous fungus</name>
    <name type="synonym">Mortierella renispora</name>
    <dbReference type="NCBI Taxonomy" id="64518"/>
    <lineage>
        <taxon>Eukaryota</taxon>
        <taxon>Fungi</taxon>
        <taxon>Fungi incertae sedis</taxon>
        <taxon>Mucoromycota</taxon>
        <taxon>Mortierellomycotina</taxon>
        <taxon>Mortierellomycetes</taxon>
        <taxon>Mortierellales</taxon>
        <taxon>Mortierellaceae</taxon>
        <taxon>Mortierella</taxon>
    </lineage>
</organism>
<keyword evidence="4" id="KW-0808">Transferase</keyword>
<feature type="domain" description="Response regulatory" evidence="14">
    <location>
        <begin position="2463"/>
        <end position="2667"/>
    </location>
</feature>
<evidence type="ECO:0000256" key="5">
    <source>
        <dbReference type="ARBA" id="ARBA00022741"/>
    </source>
</evidence>
<reference evidence="15" key="1">
    <citation type="submission" date="2021-07" db="EMBL/GenBank/DDBJ databases">
        <title>Draft genome of Mortierella alpina, strain LL118, isolated from an aspen leaf litter sample.</title>
        <authorList>
            <person name="Yang S."/>
            <person name="Vinatzer B.A."/>
        </authorList>
    </citation>
    <scope>NUCLEOTIDE SEQUENCE</scope>
    <source>
        <strain evidence="15">LL118</strain>
    </source>
</reference>
<dbReference type="GO" id="GO:0005524">
    <property type="term" value="F:ATP binding"/>
    <property type="evidence" value="ECO:0007669"/>
    <property type="project" value="UniProtKB-KW"/>
</dbReference>
<evidence type="ECO:0000256" key="3">
    <source>
        <dbReference type="ARBA" id="ARBA00022553"/>
    </source>
</evidence>
<dbReference type="Gene3D" id="1.10.287.130">
    <property type="match status" value="1"/>
</dbReference>
<dbReference type="InterPro" id="IPR036097">
    <property type="entry name" value="HisK_dim/P_sf"/>
</dbReference>
<dbReference type="PROSITE" id="PS50110">
    <property type="entry name" value="RESPONSE_REGULATORY"/>
    <property type="match status" value="1"/>
</dbReference>
<sequence length="2747" mass="297953">MLDAYRVIYFAKRNERTKRGIVFGATNPCSFPLPLILPPLALRLGTDKPLITSDIMRTAGALTTPIPTAIHEGPRRHRRMANTRLCHTAPTIERVSTSTGSHRRSMEPSSDYRSIHRHTHRHAPPSLYSVLSSLFSSAHCSSGSRIPFRQSLHSCTKRTSRVRSSDRSVFSIKSRIARNSRTKTQHRLACRPQPTDCCSARCPGRSSLVESPAVPAPVSANIHLHPYNRRQDLENAGNMLDLGAMRGIGQQYRYDLSLVSIQRRLWMRTGVKGAKHSPLSFIFTLALVLMLPLALLHSVTAVPLQGSNNTAFRRRAGEHGILLNKDGQSNAGAMNLSSLPACAPGSMTGFNGRRSEMNHDGPIRIAGINHGTNPFWDGPHAGARDAANLTGVELSWLTPRNNTFSSQYMATQITDAADSGQYDGLFLTIPNSEIASAVIQVQREHPGLPIVVMNVGQQSAKQLNVLAVLQDEIAAGEMIGNALLDKGARDFVCLSAARNVQSLVDRCSGVLKAFQNRGIKVPETIANSKTLIVGPSDIDTEVNFQTVMTYLDLHPTVDSIVGLSSVVTKLAMNVSANRTAAVVPGRTGSLWIGTFDVNDLVVTGIKSGAIAAAISQTPYLQGALPVLELYLQIATKQKLSETALWTGPALLDIHNIESEYALERSSSFFDFIRQKKTAVVLNRDRPLEHTRWNEALGGLVDAAALLGFDTVSATSIAEVERLAGQQGSSNDAVTALADGTAQYGPYSGIQGVVVSLADKQQYEELMSNKVIGSNLTVLGLGTVSNWTAIPERAVFLGPGNSLIGSVFATQILSSGFAVPLCLVEEDGPFWQTQYCTQLHALLTQIYGVAKVGHLEDMMVAIPTNASDLTFNDTANSHPNTSQRGHAATGIPTPANNPILRAFSPEAALAFDSILCTSLPLYSIVDKLYPYLKKARAFAAAAAAVTTPTALEFSGTDFPPSFSKAVPDPTAPGVFVIGMSPKALYSMAHNQQVTAIMDPQQYIQGFHAILSLTFRMMYPNRTKILNQVLSTGPVPVNHACEPGSYYSSDLGRSEDPGYMAYLASTVLAEGTENYRTMLCLDTNNQIKIQSMCTRCSAGKYSNATDATECLSCPSGYGTSGVGQQQCLVCTGDICGPSSKMTVPMILMAVLVPLAVVLAGTAAIVSFWVRRKKSINIKKLNDDSWQLDLGKLLYSGIGGDSDASHMGGGGRRSGGGSGASGIILPAIAVGSAPPPSYVNGQTSASTPSSGTVSRVNVAEIEEIPHPPAVLVRSASDPMQHAIARSATSSNHTKAHTQALSGSHCSFIMNRGSSAVGTWRSMPVYIKKIGSKKVVVSNDLRKEIFNMRELRHPKLVEFIGVCTAPPNICIVTEYVTKGTLASVLANMDHKFTWLFKFSFMQDLCRGMEFLHMSKIGFHGRLTSMNCLISSRWELKISGYGLDGLYSSQKDAITQSSSLPQIPVASLQPSSGPRNLVRTWSMDPEHSSLEHHPHAHHQSEFDHETPQDMVDLEVAQKHMYPDDGEDTELGTSSRIQKLSGMQNRSSYGSQYSSNTPPQNSASNISGLSDPVDHSGIDLGTDTLPLLWAAPECLALNKDGEYEAFGSQRGDLYSAGVIFNEILTRRLPYSDSFADQPTILDLVREQDFRPTLMDEDDPSLLPEDRENIKQMNILIHLCLSKEPTTRPHFTAILARINDINPHKSSDFISSMAAMLEKYGNDMEELVWDRTRNLQTRTVELEEERARTNRLLVDLQKAKEGAEAAATAKSNFLANMSHEIRTPMNAVIGMSRILLDSKLNPELAECAETIESAGNQLMTVIDDILDFSKIESGNLKLERRLLDLSFVMESAVNLIGSQAVSKDLSLAYEIDRNCPVEFMGDVTRIRQILLNLMSNAVKFTKEGGIHISVVVEPLPEVRFEPESPLVDTATKSSTITSNGYRKRSSVASGASKERRSSSRPNSMASPTSTLPTVGKQGLPSISQQPPSAQAPEASGQEKTGALTDDSAMGREAWRKRTASWNMSQVKILSSEEVVPYLKSDTGNHSTPEAPLHSKMEALIVESNLNGSVSKTPEGLLDIMSTAAAKSDGTPRPAIPVIIFKNMRDIRTVTADSTSYHGHARPDASRWSGERILNSDMDDDISTSARSNTQGQDSQERSSAFGNMYHHPSDSSASSLTLDKSSTYTAGPQGSRLAYSTGPGHLLTPHTQATFYEHSVSSIDHLSITAPSPAASLNQAASYFSSSDNDSTPPVHDKPVRGCTTSSNTQGVFANPVYLSKPVRHSKVLQLLAEDSVMMELDVEEILSVGDPTSGLLYFINAIQNNTPTAIPLQPPTPLKGSSPARGEDESLVSTALKDPLAPLFMPPKEASDTIPARSRTTSGTRTELRYLEHQQPQPEPRSHLGGEGKHNTMETPVTRRPSFQKGLGFVTPKRKSVSAAGTPSSPPAGYTSPSLAAVAAASSSTARKMAKVKVLVVDDNPVNLKVVSKMLARLGVEPDTANNGQEAVELIEKNPSHHFHHQTSTLLTQSTTDTESMEPKLLPSKGSRALIGYRRGLIILAIVMLALDCATTGLLDSLMNPRYRGFHGMIMFNGDFTILIVPDVLTMVFFGLLAFRPQGFALLKKLSSCVLTACRVLFSLGLTALILFGPAVELEAVLRLKSEFSHDVPLDKLSAAYDAYMDFLFCARSGGPDLDMTRKNQLYCQVAKARWFLGFFLSVLVFGELLLSYWARDLKVQQERDRRLQPETGEYKTMADI</sequence>
<dbReference type="PROSITE" id="PS50109">
    <property type="entry name" value="HIS_KIN"/>
    <property type="match status" value="1"/>
</dbReference>
<dbReference type="Proteomes" id="UP000717515">
    <property type="component" value="Unassembled WGS sequence"/>
</dbReference>